<comment type="similarity">
    <text evidence="1">Belongs to the YciI family.</text>
</comment>
<name>A0A7G6X1E6_9ACTN</name>
<protein>
    <recommendedName>
        <fullName evidence="2">YCII-related domain-containing protein</fullName>
    </recommendedName>
</protein>
<dbReference type="InterPro" id="IPR005545">
    <property type="entry name" value="YCII"/>
</dbReference>
<dbReference type="EMBL" id="CP043661">
    <property type="protein sequence ID" value="QNE20061.1"/>
    <property type="molecule type" value="Genomic_DNA"/>
</dbReference>
<accession>A0A7G6X1E6</accession>
<evidence type="ECO:0000313" key="3">
    <source>
        <dbReference type="EMBL" id="QNE20061.1"/>
    </source>
</evidence>
<dbReference type="PANTHER" id="PTHR35174:SF3">
    <property type="entry name" value="BLL7171 PROTEIN"/>
    <property type="match status" value="1"/>
</dbReference>
<dbReference type="PANTHER" id="PTHR35174">
    <property type="entry name" value="BLL7171 PROTEIN-RELATED"/>
    <property type="match status" value="1"/>
</dbReference>
<proteinExistence type="inferred from homology"/>
<dbReference type="Pfam" id="PF03795">
    <property type="entry name" value="YCII"/>
    <property type="match status" value="1"/>
</dbReference>
<dbReference type="RefSeq" id="WP_185442005.1">
    <property type="nucleotide sequence ID" value="NZ_CP043661.1"/>
</dbReference>
<dbReference type="Proteomes" id="UP000515563">
    <property type="component" value="Chromosome"/>
</dbReference>
<dbReference type="SUPFAM" id="SSF54909">
    <property type="entry name" value="Dimeric alpha+beta barrel"/>
    <property type="match status" value="1"/>
</dbReference>
<dbReference type="AlphaFoldDB" id="A0A7G6X1E6"/>
<evidence type="ECO:0000313" key="4">
    <source>
        <dbReference type="Proteomes" id="UP000515563"/>
    </source>
</evidence>
<dbReference type="InterPro" id="IPR011008">
    <property type="entry name" value="Dimeric_a/b-barrel"/>
</dbReference>
<gene>
    <name evidence="3" type="ORF">F1D05_21785</name>
</gene>
<keyword evidence="4" id="KW-1185">Reference proteome</keyword>
<evidence type="ECO:0000259" key="2">
    <source>
        <dbReference type="Pfam" id="PF03795"/>
    </source>
</evidence>
<reference evidence="4" key="1">
    <citation type="submission" date="2019-09" db="EMBL/GenBank/DDBJ databases">
        <title>Antimicrobial potential of Antarctic Bacteria.</title>
        <authorList>
            <person name="Benaud N."/>
            <person name="Edwards R.J."/>
            <person name="Ferrari B.C."/>
        </authorList>
    </citation>
    <scope>NUCLEOTIDE SEQUENCE [LARGE SCALE GENOMIC DNA]</scope>
    <source>
        <strain evidence="4">SPB151</strain>
    </source>
</reference>
<reference evidence="3 4" key="2">
    <citation type="journal article" date="2020" name="Microbiol. Resour. Announc.">
        <title>Antarctic desert soil bacteria exhibit high novel natural product potential, evaluated through long-read genome sequencing and comparative genomics.</title>
        <authorList>
            <person name="Benaud N."/>
            <person name="Edwards R.J."/>
            <person name="Amos T.G."/>
            <person name="D'Agostino P.M."/>
            <person name="Gutierrez-Chavez C."/>
            <person name="Montgomery K."/>
            <person name="Nicetic I."/>
            <person name="Ferrari B.C."/>
        </authorList>
    </citation>
    <scope>NUCLEOTIDE SEQUENCE [LARGE SCALE GENOMIC DNA]</scope>
    <source>
        <strain evidence="3 4">SPB151</strain>
    </source>
</reference>
<dbReference type="Gene3D" id="3.30.70.1060">
    <property type="entry name" value="Dimeric alpha+beta barrel"/>
    <property type="match status" value="1"/>
</dbReference>
<evidence type="ECO:0000256" key="1">
    <source>
        <dbReference type="ARBA" id="ARBA00007689"/>
    </source>
</evidence>
<organism evidence="3 4">
    <name type="scientific">Kribbella qitaiheensis</name>
    <dbReference type="NCBI Taxonomy" id="1544730"/>
    <lineage>
        <taxon>Bacteria</taxon>
        <taxon>Bacillati</taxon>
        <taxon>Actinomycetota</taxon>
        <taxon>Actinomycetes</taxon>
        <taxon>Propionibacteriales</taxon>
        <taxon>Kribbellaceae</taxon>
        <taxon>Kribbella</taxon>
    </lineage>
</organism>
<feature type="domain" description="YCII-related" evidence="2">
    <location>
        <begin position="1"/>
        <end position="93"/>
    </location>
</feature>
<sequence length="111" mass="11837">MNYLVLIYGQDWTPEQASQGVLDLTVVKDELAASGELVSYAPLDLPTEGKVVQIRNGVQVVTDGPFGEAKEQLAGYFMIDVAADDRAQQVAGRVSAIVGDRVELRGAAFPG</sequence>
<dbReference type="KEGG" id="kqi:F1D05_21785"/>